<dbReference type="EMBL" id="CABD030086782">
    <property type="status" value="NOT_ANNOTATED_CDS"/>
    <property type="molecule type" value="Genomic_DNA"/>
</dbReference>
<dbReference type="GeneTree" id="ENSGT00940000157468"/>
<dbReference type="AlphaFoldDB" id="A0A2I2Y8E2"/>
<gene>
    <name evidence="1" type="primary">RPH3A</name>
</gene>
<reference evidence="1" key="3">
    <citation type="submission" date="2025-08" db="UniProtKB">
        <authorList>
            <consortium name="Ensembl"/>
        </authorList>
    </citation>
    <scope>IDENTIFICATION</scope>
</reference>
<dbReference type="Bgee" id="ENSGGOG00000008120">
    <property type="expression patterns" value="Expressed in prefrontal cortex and 2 other cell types or tissues"/>
</dbReference>
<reference evidence="1 2" key="2">
    <citation type="journal article" date="2012" name="Nature">
        <title>Insights into hominid evolution from the gorilla genome sequence.</title>
        <authorList>
            <person name="Scally A."/>
            <person name="Dutheil J.Y."/>
            <person name="Hillier L.W."/>
            <person name="Jordan G.E."/>
            <person name="Goodhead I."/>
            <person name="Herrero J."/>
            <person name="Hobolth A."/>
            <person name="Lappalainen T."/>
            <person name="Mailund T."/>
            <person name="Marques-Bonet T."/>
            <person name="McCarthy S."/>
            <person name="Montgomery S.H."/>
            <person name="Schwalie P.C."/>
            <person name="Tang Y.A."/>
            <person name="Ward M.C."/>
            <person name="Xue Y."/>
            <person name="Yngvadottir B."/>
            <person name="Alkan C."/>
            <person name="Andersen L.N."/>
            <person name="Ayub Q."/>
            <person name="Ball E.V."/>
            <person name="Beal K."/>
            <person name="Bradley B.J."/>
            <person name="Chen Y."/>
            <person name="Clee C.M."/>
            <person name="Fitzgerald S."/>
            <person name="Graves T.A."/>
            <person name="Gu Y."/>
            <person name="Heath P."/>
            <person name="Heger A."/>
            <person name="Karakoc E."/>
            <person name="Kolb-Kokocinski A."/>
            <person name="Laird G.K."/>
            <person name="Lunter G."/>
            <person name="Meader S."/>
            <person name="Mort M."/>
            <person name="Mullikin J.C."/>
            <person name="Munch K."/>
            <person name="O'Connor T.D."/>
            <person name="Phillips A.D."/>
            <person name="Prado-Martinez J."/>
            <person name="Rogers A.S."/>
            <person name="Sajjadian S."/>
            <person name="Schmidt D."/>
            <person name="Shaw K."/>
            <person name="Simpson J.T."/>
            <person name="Stenson P.D."/>
            <person name="Turner D.J."/>
            <person name="Vigilant L."/>
            <person name="Vilella A.J."/>
            <person name="Whitener W."/>
            <person name="Zhu B."/>
            <person name="Cooper D.N."/>
            <person name="de Jong P."/>
            <person name="Dermitzakis E.T."/>
            <person name="Eichler E.E."/>
            <person name="Flicek P."/>
            <person name="Goldman N."/>
            <person name="Mundy N.I."/>
            <person name="Ning Z."/>
            <person name="Odom D.T."/>
            <person name="Ponting C.P."/>
            <person name="Quail M.A."/>
            <person name="Ryder O.A."/>
            <person name="Searle S.M."/>
            <person name="Warren W.C."/>
            <person name="Wilson R.K."/>
            <person name="Schierup M.H."/>
            <person name="Rogers J."/>
            <person name="Tyler-Smith C."/>
            <person name="Durbin R."/>
        </authorList>
    </citation>
    <scope>NUCLEOTIDE SEQUENCE [LARGE SCALE GENOMIC DNA]</scope>
</reference>
<dbReference type="Proteomes" id="UP000001519">
    <property type="component" value="Chromosome 12"/>
</dbReference>
<accession>A0A2I2Y8E2</accession>
<proteinExistence type="predicted"/>
<evidence type="ECO:0000313" key="1">
    <source>
        <dbReference type="Ensembl" id="ENSGGOP00000031191.1"/>
    </source>
</evidence>
<protein>
    <submittedName>
        <fullName evidence="1">Rabphilin 3A</fullName>
    </submittedName>
</protein>
<dbReference type="EMBL" id="CABD030086783">
    <property type="status" value="NOT_ANNOTATED_CDS"/>
    <property type="molecule type" value="Genomic_DNA"/>
</dbReference>
<dbReference type="Ensembl" id="ENSGGOT00000060002.1">
    <property type="protein sequence ID" value="ENSGGOP00000031191.1"/>
    <property type="gene ID" value="ENSGGOG00000008120.3"/>
</dbReference>
<dbReference type="EMBL" id="CABD030086781">
    <property type="status" value="NOT_ANNOTATED_CDS"/>
    <property type="molecule type" value="Genomic_DNA"/>
</dbReference>
<reference evidence="1" key="4">
    <citation type="submission" date="2025-09" db="UniProtKB">
        <authorList>
            <consortium name="Ensembl"/>
        </authorList>
    </citation>
    <scope>IDENTIFICATION</scope>
</reference>
<evidence type="ECO:0000313" key="2">
    <source>
        <dbReference type="Proteomes" id="UP000001519"/>
    </source>
</evidence>
<reference evidence="2" key="1">
    <citation type="submission" date="2011-05" db="EMBL/GenBank/DDBJ databases">
        <title>Insights into the evolution of the great apes provided by the gorilla genome.</title>
        <authorList>
            <person name="Scally A."/>
        </authorList>
    </citation>
    <scope>NUCLEOTIDE SEQUENCE [LARGE SCALE GENOMIC DNA]</scope>
</reference>
<organism evidence="1 2">
    <name type="scientific">Gorilla gorilla gorilla</name>
    <name type="common">Western lowland gorilla</name>
    <dbReference type="NCBI Taxonomy" id="9595"/>
    <lineage>
        <taxon>Eukaryota</taxon>
        <taxon>Metazoa</taxon>
        <taxon>Chordata</taxon>
        <taxon>Craniata</taxon>
        <taxon>Vertebrata</taxon>
        <taxon>Euteleostomi</taxon>
        <taxon>Mammalia</taxon>
        <taxon>Eutheria</taxon>
        <taxon>Euarchontoglires</taxon>
        <taxon>Primates</taxon>
        <taxon>Haplorrhini</taxon>
        <taxon>Catarrhini</taxon>
        <taxon>Hominidae</taxon>
        <taxon>Gorilla</taxon>
    </lineage>
</organism>
<name>A0A2I2Y8E2_GORGO</name>
<keyword evidence="2" id="KW-1185">Reference proteome</keyword>
<sequence>MTDTVFSNSSNRWMYPSDRPLQSKLQHSRWTLKDWLCFQASVKSLKSTNCPSSVDGFSFHVSPSF</sequence>